<dbReference type="InterPro" id="IPR028002">
    <property type="entry name" value="Myb_DNA-bind_5"/>
</dbReference>
<proteinExistence type="predicted"/>
<protein>
    <recommendedName>
        <fullName evidence="3">Myb/SANT-like DNA-binding domain-containing protein</fullName>
    </recommendedName>
</protein>
<feature type="compositionally biased region" description="Basic and acidic residues" evidence="1">
    <location>
        <begin position="243"/>
        <end position="265"/>
    </location>
</feature>
<dbReference type="EMBL" id="JANPWB010000012">
    <property type="protein sequence ID" value="KAJ1115080.1"/>
    <property type="molecule type" value="Genomic_DNA"/>
</dbReference>
<evidence type="ECO:0000259" key="3">
    <source>
        <dbReference type="Pfam" id="PF13873"/>
    </source>
</evidence>
<dbReference type="Pfam" id="PF13873">
    <property type="entry name" value="Myb_DNA-bind_5"/>
    <property type="match status" value="1"/>
</dbReference>
<keyword evidence="2" id="KW-0472">Membrane</keyword>
<gene>
    <name evidence="4" type="ORF">NDU88_003308</name>
</gene>
<keyword evidence="5" id="KW-1185">Reference proteome</keyword>
<reference evidence="4" key="1">
    <citation type="journal article" date="2022" name="bioRxiv">
        <title>Sequencing and chromosome-scale assembly of the giantPleurodeles waltlgenome.</title>
        <authorList>
            <person name="Brown T."/>
            <person name="Elewa A."/>
            <person name="Iarovenko S."/>
            <person name="Subramanian E."/>
            <person name="Araus A.J."/>
            <person name="Petzold A."/>
            <person name="Susuki M."/>
            <person name="Suzuki K.-i.T."/>
            <person name="Hayashi T."/>
            <person name="Toyoda A."/>
            <person name="Oliveira C."/>
            <person name="Osipova E."/>
            <person name="Leigh N.D."/>
            <person name="Simon A."/>
            <person name="Yun M.H."/>
        </authorList>
    </citation>
    <scope>NUCLEOTIDE SEQUENCE</scope>
    <source>
        <strain evidence="4">20211129_DDA</strain>
        <tissue evidence="4">Liver</tissue>
    </source>
</reference>
<dbReference type="PANTHER" id="PTHR23098:SF23">
    <property type="entry name" value="MYB-RELATED TRANSCRIPTION FACTOR, PARTNER OF PROFILIN-LIKE ISOFORM X2-RELATED"/>
    <property type="match status" value="1"/>
</dbReference>
<feature type="region of interest" description="Disordered" evidence="1">
    <location>
        <begin position="235"/>
        <end position="275"/>
    </location>
</feature>
<evidence type="ECO:0000313" key="4">
    <source>
        <dbReference type="EMBL" id="KAJ1115080.1"/>
    </source>
</evidence>
<name>A0AAV7NGB0_PLEWA</name>
<keyword evidence="2" id="KW-1133">Transmembrane helix</keyword>
<evidence type="ECO:0000256" key="1">
    <source>
        <dbReference type="SAM" id="MobiDB-lite"/>
    </source>
</evidence>
<organism evidence="4 5">
    <name type="scientific">Pleurodeles waltl</name>
    <name type="common">Iberian ribbed newt</name>
    <dbReference type="NCBI Taxonomy" id="8319"/>
    <lineage>
        <taxon>Eukaryota</taxon>
        <taxon>Metazoa</taxon>
        <taxon>Chordata</taxon>
        <taxon>Craniata</taxon>
        <taxon>Vertebrata</taxon>
        <taxon>Euteleostomi</taxon>
        <taxon>Amphibia</taxon>
        <taxon>Batrachia</taxon>
        <taxon>Caudata</taxon>
        <taxon>Salamandroidea</taxon>
        <taxon>Salamandridae</taxon>
        <taxon>Pleurodelinae</taxon>
        <taxon>Pleurodeles</taxon>
    </lineage>
</organism>
<keyword evidence="2" id="KW-0812">Transmembrane</keyword>
<dbReference type="GO" id="GO:0005634">
    <property type="term" value="C:nucleus"/>
    <property type="evidence" value="ECO:0007669"/>
    <property type="project" value="TreeGrafter"/>
</dbReference>
<sequence length="275" mass="30849">MARVSGERAPAFTSEELEKLVDGVFPQYKLLYGPPDKQAHQKKGIWRAIAKEVRTLGVYHSRSTQGGKRWEDVRRLTKKMVEAQLGLASQCGAVLTVIVAAAFFHIPDVLVDTPTWGGPEVRAPWRPGSSWSVECSWDPERRSWQPKRTKSTHRAQYGEKIDATPICGRRNDAPPALRLNIDACQRHDRRINARSWKNDVQHSGRRLGDRNPHSVIFESSCGWISDTSTVGCVKTTQGLPEPKSADRMNARSPAERKTMRPDPTKGETAQGFARD</sequence>
<evidence type="ECO:0000256" key="2">
    <source>
        <dbReference type="SAM" id="Phobius"/>
    </source>
</evidence>
<dbReference type="Proteomes" id="UP001066276">
    <property type="component" value="Chromosome 8"/>
</dbReference>
<dbReference type="AlphaFoldDB" id="A0AAV7NGB0"/>
<evidence type="ECO:0000313" key="5">
    <source>
        <dbReference type="Proteomes" id="UP001066276"/>
    </source>
</evidence>
<feature type="domain" description="Myb/SANT-like DNA-binding" evidence="3">
    <location>
        <begin position="8"/>
        <end position="80"/>
    </location>
</feature>
<feature type="transmembrane region" description="Helical" evidence="2">
    <location>
        <begin position="85"/>
        <end position="106"/>
    </location>
</feature>
<accession>A0AAV7NGB0</accession>
<dbReference type="PANTHER" id="PTHR23098">
    <property type="entry name" value="AGAP001331-PA-RELATED"/>
    <property type="match status" value="1"/>
</dbReference>
<comment type="caution">
    <text evidence="4">The sequence shown here is derived from an EMBL/GenBank/DDBJ whole genome shotgun (WGS) entry which is preliminary data.</text>
</comment>